<reference evidence="4" key="1">
    <citation type="submission" date="2019-09" db="EMBL/GenBank/DDBJ databases">
        <title>Pea Virome.</title>
        <authorList>
            <person name="Gaafar Y.Z.A."/>
            <person name="Ziebell H."/>
        </authorList>
    </citation>
    <scope>NUCLEOTIDE SEQUENCE</scope>
    <source>
        <strain evidence="4">Landkreis Rostock_17</strain>
    </source>
</reference>
<dbReference type="SUPFAM" id="SSF56672">
    <property type="entry name" value="DNA/RNA polymerases"/>
    <property type="match status" value="1"/>
</dbReference>
<dbReference type="GO" id="GO:0003968">
    <property type="term" value="F:RNA-directed RNA polymerase activity"/>
    <property type="evidence" value="ECO:0007669"/>
    <property type="project" value="UniProtKB-KW"/>
</dbReference>
<proteinExistence type="predicted"/>
<accession>A0A6M6ACA9</accession>
<dbReference type="Pfam" id="PF05919">
    <property type="entry name" value="Mitovir_RNA_pol"/>
    <property type="match status" value="1"/>
</dbReference>
<protein>
    <submittedName>
        <fullName evidence="4">Putative RNA-dependent RNA polymerase</fullName>
    </submittedName>
</protein>
<dbReference type="InterPro" id="IPR043502">
    <property type="entry name" value="DNA/RNA_pol_sf"/>
</dbReference>
<evidence type="ECO:0000256" key="1">
    <source>
        <dbReference type="ARBA" id="ARBA00022484"/>
    </source>
</evidence>
<sequence length="735" mass="84895">MLRLAIYQISICIRTRVISCPKPCIKTNMKNQHKRSRPKLPFLPWKVVKWILETFMDFSRHPLLIQDLLRINTQICELYSRNGPVFVANRLSQIRVEVHKRIFRMAPSKNVPFSVSRDGLPKLLSPRLRKEIRRGNKLVIRAVLTVLSQSRTIKGGKPVDMEPIITPSLYVDKGDFDGHIPIFCRLYQLPKINWEFENFHFTLKVGPNGPGLVSAIWDYLSLPTKLKQNLCLLGGDLIETMFNNLDEFRSMGIYEELAYIFARPPKESGIYSRLSVLKDKEAKSRVFAIMDYWTQTVLIGLHKRIFSLLRKIPMDKTFNQTEMLLDFSPDKGSSYHSIDLKSATDRFPIELQVKLLSFLIGPEKGQAWKEVMIDRPFQWKNHTLRYNCGQPMGAYSSWAVFTLAHHFIVHVASRRAGHLIGRFEKYMILGDDIVIGNDAVALEYKKLLGELGVDYSATKTYTSECGFEFAKRIIVNHQEYSPVSVSMVKETGNNWKLLPETINHILKQGYSSVCSFCEPGHFELFFRSLGIPARKSMKLSRLSYSLFHLPRAKGDFEYVGNYTKVISPWFAVTWSCNHSLTSIGRFVSVHLKEVLAESVKKQVVSMAETVKTWGRLSQALLLDIEMEEDDQPLFWMMVYKTVPCVAVLSNICKEVEHPETDINTFNTEYEKWDQEHTESWVWDKIIRPDIRRVPPTHGVAPERSTTQIARARGILLTKLFRHIHKYRNGELEDPS</sequence>
<dbReference type="EMBL" id="MN399687">
    <property type="protein sequence ID" value="QJX15644.1"/>
    <property type="molecule type" value="Genomic_RNA"/>
</dbReference>
<dbReference type="PANTHER" id="PTHR34456">
    <property type="entry name" value="MITOVIRUS RNA-DEPENDENT RNA POLYMERASE"/>
    <property type="match status" value="1"/>
</dbReference>
<name>A0A6M6ACA9_9VIRU</name>
<evidence type="ECO:0000256" key="3">
    <source>
        <dbReference type="ARBA" id="ARBA00022695"/>
    </source>
</evidence>
<keyword evidence="2" id="KW-0808">Transferase</keyword>
<evidence type="ECO:0000313" key="4">
    <source>
        <dbReference type="EMBL" id="QJX15644.1"/>
    </source>
</evidence>
<dbReference type="InterPro" id="IPR008686">
    <property type="entry name" value="RNA_pol_mitovir"/>
</dbReference>
<keyword evidence="3" id="KW-0548">Nucleotidyltransferase</keyword>
<dbReference type="PANTHER" id="PTHR34456:SF13">
    <property type="entry name" value="REVERSE TRANSCRIPTASE DOMAIN-CONTAINING PROTEIN"/>
    <property type="match status" value="1"/>
</dbReference>
<evidence type="ECO:0000256" key="2">
    <source>
        <dbReference type="ARBA" id="ARBA00022679"/>
    </source>
</evidence>
<keyword evidence="1 4" id="KW-0696">RNA-directed RNA polymerase</keyword>
<organism evidence="4">
    <name type="scientific">Pea associated mitovirus 2</name>
    <dbReference type="NCBI Taxonomy" id="2737696"/>
    <lineage>
        <taxon>Viruses</taxon>
        <taxon>Riboviria</taxon>
        <taxon>Orthornavirae</taxon>
        <taxon>Lenarviricota</taxon>
        <taxon>Howeltoviricetes</taxon>
        <taxon>Cryppavirales</taxon>
        <taxon>Mitoviridae</taxon>
        <taxon>Mitovirus</taxon>
    </lineage>
</organism>